<accession>A0ABW4Y7F2</accession>
<gene>
    <name evidence="1" type="ORF">ACFSJC_03350</name>
</gene>
<reference evidence="2" key="1">
    <citation type="journal article" date="2019" name="Int. J. Syst. Evol. Microbiol.">
        <title>The Global Catalogue of Microorganisms (GCM) 10K type strain sequencing project: providing services to taxonomists for standard genome sequencing and annotation.</title>
        <authorList>
            <consortium name="The Broad Institute Genomics Platform"/>
            <consortium name="The Broad Institute Genome Sequencing Center for Infectious Disease"/>
            <person name="Wu L."/>
            <person name="Ma J."/>
        </authorList>
    </citation>
    <scope>NUCLEOTIDE SEQUENCE [LARGE SCALE GENOMIC DNA]</scope>
    <source>
        <strain evidence="2">KACC 12597</strain>
    </source>
</reference>
<name>A0ABW4Y7F2_9GAMM</name>
<evidence type="ECO:0000313" key="1">
    <source>
        <dbReference type="EMBL" id="MFD2110873.1"/>
    </source>
</evidence>
<dbReference type="RefSeq" id="WP_386023203.1">
    <property type="nucleotide sequence ID" value="NZ_JBHUHX010000007.1"/>
</dbReference>
<organism evidence="1 2">
    <name type="scientific">Thiorhodococcus fuscus</name>
    <dbReference type="NCBI Taxonomy" id="527200"/>
    <lineage>
        <taxon>Bacteria</taxon>
        <taxon>Pseudomonadati</taxon>
        <taxon>Pseudomonadota</taxon>
        <taxon>Gammaproteobacteria</taxon>
        <taxon>Chromatiales</taxon>
        <taxon>Chromatiaceae</taxon>
        <taxon>Thiorhodococcus</taxon>
    </lineage>
</organism>
<evidence type="ECO:0000313" key="2">
    <source>
        <dbReference type="Proteomes" id="UP001597337"/>
    </source>
</evidence>
<protein>
    <recommendedName>
        <fullName evidence="3">Outer membrane beta-barrel protein</fullName>
    </recommendedName>
</protein>
<keyword evidence="2" id="KW-1185">Reference proteome</keyword>
<evidence type="ECO:0008006" key="3">
    <source>
        <dbReference type="Google" id="ProtNLM"/>
    </source>
</evidence>
<dbReference type="SUPFAM" id="SSF56935">
    <property type="entry name" value="Porins"/>
    <property type="match status" value="1"/>
</dbReference>
<sequence>MDKQAERTRLSFPLGLLCLPLVLGSSIVVAEQWYVEPRAILETYYDDNVRLTSRDERNTSVANVQADVKAGRRTEISDIQLGARLTSSQYFEASDLDETDGSLNALASYRLGRSSFKLNGAFDYDSTLTSEVATSGYVQVNKRRQRFYIEPTWTYQLTPRASAEMTLSYEDIAYEDVDVIPLYNYDYATAGLTFIYALSERSQAFARATFDRYEASDVGLKSESTGLLLGASYQLSETLSASAYAGVRQTSSEVPTWLGVLKSDSSGPLFQFELNKSFEVGSLNFSAARSMLPSSNGELLDTTSLALAFNYPLSPKWNFRLDADFYRNRSEDDAGSSSDRDYASVAPRFELKLSEELRLALSYRYRWQKYELSDEAAVSNSIHLYLTYVFPQTLIGK</sequence>
<dbReference type="EMBL" id="JBHUHX010000007">
    <property type="protein sequence ID" value="MFD2110873.1"/>
    <property type="molecule type" value="Genomic_DNA"/>
</dbReference>
<comment type="caution">
    <text evidence="1">The sequence shown here is derived from an EMBL/GenBank/DDBJ whole genome shotgun (WGS) entry which is preliminary data.</text>
</comment>
<proteinExistence type="predicted"/>
<dbReference type="Proteomes" id="UP001597337">
    <property type="component" value="Unassembled WGS sequence"/>
</dbReference>